<name>A0AAW8FI21_9ACTN</name>
<dbReference type="SUPFAM" id="SSF160631">
    <property type="entry name" value="SMI1/KNR4-like"/>
    <property type="match status" value="1"/>
</dbReference>
<organism evidence="2 3">
    <name type="scientific">Streptomyces canus</name>
    <dbReference type="NCBI Taxonomy" id="58343"/>
    <lineage>
        <taxon>Bacteria</taxon>
        <taxon>Bacillati</taxon>
        <taxon>Actinomycetota</taxon>
        <taxon>Actinomycetes</taxon>
        <taxon>Kitasatosporales</taxon>
        <taxon>Streptomycetaceae</taxon>
        <taxon>Streptomyces</taxon>
        <taxon>Streptomyces aurantiacus group</taxon>
    </lineage>
</organism>
<reference evidence="2" key="1">
    <citation type="submission" date="2023-07" db="EMBL/GenBank/DDBJ databases">
        <title>Comparative genomics of wheat-associated soil bacteria to identify genetic determinants of phenazine resistance.</title>
        <authorList>
            <person name="Mouncey N."/>
        </authorList>
    </citation>
    <scope>NUCLEOTIDE SEQUENCE</scope>
    <source>
        <strain evidence="2">V4I22</strain>
    </source>
</reference>
<gene>
    <name evidence="2" type="ORF">QFZ22_005414</name>
</gene>
<dbReference type="RefSeq" id="WP_306979220.1">
    <property type="nucleotide sequence ID" value="NZ_JAUSZV010000005.1"/>
</dbReference>
<dbReference type="Pfam" id="PF09346">
    <property type="entry name" value="SMI1_KNR4"/>
    <property type="match status" value="1"/>
</dbReference>
<proteinExistence type="predicted"/>
<feature type="domain" description="Knr4/Smi1-like" evidence="1">
    <location>
        <begin position="22"/>
        <end position="143"/>
    </location>
</feature>
<evidence type="ECO:0000313" key="2">
    <source>
        <dbReference type="EMBL" id="MDQ0909429.1"/>
    </source>
</evidence>
<dbReference type="InterPro" id="IPR037883">
    <property type="entry name" value="Knr4/Smi1-like_sf"/>
</dbReference>
<evidence type="ECO:0000313" key="3">
    <source>
        <dbReference type="Proteomes" id="UP001234216"/>
    </source>
</evidence>
<dbReference type="Proteomes" id="UP001234216">
    <property type="component" value="Unassembled WGS sequence"/>
</dbReference>
<accession>A0AAW8FI21</accession>
<evidence type="ECO:0000259" key="1">
    <source>
        <dbReference type="Pfam" id="PF09346"/>
    </source>
</evidence>
<dbReference type="EMBL" id="JAUSZV010000005">
    <property type="protein sequence ID" value="MDQ0909429.1"/>
    <property type="molecule type" value="Genomic_DNA"/>
</dbReference>
<protein>
    <recommendedName>
        <fullName evidence="1">Knr4/Smi1-like domain-containing protein</fullName>
    </recommendedName>
</protein>
<dbReference type="InterPro" id="IPR018958">
    <property type="entry name" value="Knr4/Smi1-like_dom"/>
</dbReference>
<dbReference type="AlphaFoldDB" id="A0AAW8FI21"/>
<comment type="caution">
    <text evidence="2">The sequence shown here is derived from an EMBL/GenBank/DDBJ whole genome shotgun (WGS) entry which is preliminary data.</text>
</comment>
<sequence>MTDDELVLAVRSHVAGRGLPGPASAEDVTIFERVVGRPMPDLLKRMYLEVANGGFGPWQVVSLTETDDWFSDCADITMAYHAFGGPDGDALPSGLVPLMDRGCAMWTLIDFLTSDGQMWDWDPNLCCIRHAPAPLGQSLAQWLTDWLRGEAHEGPYPHRVPADSACHNP</sequence>